<keyword evidence="5" id="KW-1185">Reference proteome</keyword>
<dbReference type="Gene3D" id="3.40.50.720">
    <property type="entry name" value="NAD(P)-binding Rossmann-like Domain"/>
    <property type="match status" value="1"/>
</dbReference>
<evidence type="ECO:0000313" key="5">
    <source>
        <dbReference type="Proteomes" id="UP000614996"/>
    </source>
</evidence>
<dbReference type="Pfam" id="PF01408">
    <property type="entry name" value="GFO_IDH_MocA"/>
    <property type="match status" value="1"/>
</dbReference>
<evidence type="ECO:0000259" key="2">
    <source>
        <dbReference type="Pfam" id="PF01408"/>
    </source>
</evidence>
<dbReference type="GO" id="GO:0000166">
    <property type="term" value="F:nucleotide binding"/>
    <property type="evidence" value="ECO:0007669"/>
    <property type="project" value="InterPro"/>
</dbReference>
<evidence type="ECO:0000256" key="1">
    <source>
        <dbReference type="ARBA" id="ARBA00010928"/>
    </source>
</evidence>
<gene>
    <name evidence="4" type="ORF">NUM_45650</name>
</gene>
<protein>
    <submittedName>
        <fullName evidence="4">Oxidoreductase</fullName>
    </submittedName>
</protein>
<evidence type="ECO:0000259" key="3">
    <source>
        <dbReference type="Pfam" id="PF02894"/>
    </source>
</evidence>
<proteinExistence type="inferred from homology"/>
<name>A0A8J4ADK1_9ACTN</name>
<dbReference type="SUPFAM" id="SSF51735">
    <property type="entry name" value="NAD(P)-binding Rossmann-fold domains"/>
    <property type="match status" value="1"/>
</dbReference>
<dbReference type="Proteomes" id="UP000614996">
    <property type="component" value="Unassembled WGS sequence"/>
</dbReference>
<evidence type="ECO:0000313" key="4">
    <source>
        <dbReference type="EMBL" id="GIL29311.1"/>
    </source>
</evidence>
<sequence>MRRARRVSDSGLSASAFVSRITRRAYVGAPTARPARVVPRGAPGAAAVVEITGVRSVNVARAPSLAGRAASSVGRVSSPVTLAVVGAGSRGNAYARWALEHPDRARVVAVAEPRDVRRDRFAAEHQIPAEHAYPDWQSLARRLAAGPPLVDAVLVCTQDRMHTEPVLEFLKHGLHVLVEKPLAPTETECRQLVGAAEAAGVLFAVGHVMRYTPYTQALKQVVDDGVLGDIMSVQHLEPVGYWHQAHSYVRGNWRRADESTFMLLAKSCHDLDWLQYVLGEAPTRVSSFGRLSHFTREHKPAGAADRCLDCSVEPDCPFSAKRFYFDRLVQGDRGWPIDVLVDEFTADALGDALRHGPYGRCVYDCDNDVVDHQVVNMEYPSGATAVFTMTGFSRQGHRETKLFGTRGELTGDGEKLDVFDFLTDTHRIIDTTTVGDASAAGGHGGGDAGLMDGFVSALETGDASRIASGPRDSLTSHLTVFAAERARLRGSVEPVSPPLELIVG</sequence>
<feature type="domain" description="Gfo/Idh/MocA-like oxidoreductase N-terminal" evidence="2">
    <location>
        <begin position="82"/>
        <end position="207"/>
    </location>
</feature>
<dbReference type="PANTHER" id="PTHR43377">
    <property type="entry name" value="BILIVERDIN REDUCTASE A"/>
    <property type="match status" value="1"/>
</dbReference>
<feature type="domain" description="Gfo/Idh/MocA-like oxidoreductase C-terminal" evidence="3">
    <location>
        <begin position="219"/>
        <end position="412"/>
    </location>
</feature>
<dbReference type="InterPro" id="IPR000683">
    <property type="entry name" value="Gfo/Idh/MocA-like_OxRdtase_N"/>
</dbReference>
<accession>A0A8J4ADK1</accession>
<dbReference type="Pfam" id="PF02894">
    <property type="entry name" value="GFO_IDH_MocA_C"/>
    <property type="match status" value="1"/>
</dbReference>
<dbReference type="EMBL" id="BOPO01000090">
    <property type="protein sequence ID" value="GIL29311.1"/>
    <property type="molecule type" value="Genomic_DNA"/>
</dbReference>
<organism evidence="4 5">
    <name type="scientific">Actinocatenispora comari</name>
    <dbReference type="NCBI Taxonomy" id="2807577"/>
    <lineage>
        <taxon>Bacteria</taxon>
        <taxon>Bacillati</taxon>
        <taxon>Actinomycetota</taxon>
        <taxon>Actinomycetes</taxon>
        <taxon>Micromonosporales</taxon>
        <taxon>Micromonosporaceae</taxon>
        <taxon>Actinocatenispora</taxon>
    </lineage>
</organism>
<comment type="caution">
    <text evidence="4">The sequence shown here is derived from an EMBL/GenBank/DDBJ whole genome shotgun (WGS) entry which is preliminary data.</text>
</comment>
<dbReference type="SUPFAM" id="SSF55347">
    <property type="entry name" value="Glyceraldehyde-3-phosphate dehydrogenase-like, C-terminal domain"/>
    <property type="match status" value="1"/>
</dbReference>
<dbReference type="AlphaFoldDB" id="A0A8J4ADK1"/>
<dbReference type="InterPro" id="IPR036291">
    <property type="entry name" value="NAD(P)-bd_dom_sf"/>
</dbReference>
<dbReference type="PANTHER" id="PTHR43377:SF2">
    <property type="entry name" value="BINDING ROSSMANN FOLD OXIDOREDUCTASE, PUTATIVE (AFU_ORTHOLOGUE AFUA_4G00560)-RELATED"/>
    <property type="match status" value="1"/>
</dbReference>
<reference evidence="5" key="1">
    <citation type="journal article" date="2021" name="Int. J. Syst. Evol. Microbiol.">
        <title>Actinocatenispora comari sp. nov., an endophytic actinomycete isolated from aerial parts of Comarum salesowianum.</title>
        <authorList>
            <person name="Oyunbileg N."/>
            <person name="Iizaka Y."/>
            <person name="Hamada M."/>
            <person name="Davaapurev B.O."/>
            <person name="Fukumoto A."/>
            <person name="Tsetseg B."/>
            <person name="Kato F."/>
            <person name="Tamura T."/>
            <person name="Batkhuu J."/>
            <person name="Anzai Y."/>
        </authorList>
    </citation>
    <scope>NUCLEOTIDE SEQUENCE [LARGE SCALE GENOMIC DNA]</scope>
    <source>
        <strain evidence="5">NUM-2625</strain>
    </source>
</reference>
<comment type="similarity">
    <text evidence="1">Belongs to the Gfo/Idh/MocA family.</text>
</comment>
<dbReference type="InterPro" id="IPR004104">
    <property type="entry name" value="Gfo/Idh/MocA-like_OxRdtase_C"/>
</dbReference>
<dbReference type="Gene3D" id="3.30.360.10">
    <property type="entry name" value="Dihydrodipicolinate Reductase, domain 2"/>
    <property type="match status" value="1"/>
</dbReference>
<dbReference type="InterPro" id="IPR051450">
    <property type="entry name" value="Gfo/Idh/MocA_Oxidoreductases"/>
</dbReference>